<evidence type="ECO:0000313" key="5">
    <source>
        <dbReference type="EMBL" id="CAF1224119.1"/>
    </source>
</evidence>
<feature type="region of interest" description="Disordered" evidence="1">
    <location>
        <begin position="24"/>
        <end position="58"/>
    </location>
</feature>
<dbReference type="EMBL" id="CAJNOM010000208">
    <property type="protein sequence ID" value="CAF1230393.1"/>
    <property type="molecule type" value="Genomic_DNA"/>
</dbReference>
<dbReference type="Proteomes" id="UP000663845">
    <property type="component" value="Unassembled WGS sequence"/>
</dbReference>
<evidence type="ECO:0000313" key="12">
    <source>
        <dbReference type="Proteomes" id="UP000663860"/>
    </source>
</evidence>
<dbReference type="GO" id="GO:0003712">
    <property type="term" value="F:transcription coregulator activity"/>
    <property type="evidence" value="ECO:0007669"/>
    <property type="project" value="TreeGrafter"/>
</dbReference>
<evidence type="ECO:0000313" key="4">
    <source>
        <dbReference type="EMBL" id="CAF1202368.1"/>
    </source>
</evidence>
<evidence type="ECO:0000256" key="1">
    <source>
        <dbReference type="SAM" id="MobiDB-lite"/>
    </source>
</evidence>
<dbReference type="EMBL" id="CAJNOI010000074">
    <property type="protein sequence ID" value="CAF1005819.1"/>
    <property type="molecule type" value="Genomic_DNA"/>
</dbReference>
<evidence type="ECO:0000313" key="7">
    <source>
        <dbReference type="EMBL" id="CAF1302330.1"/>
    </source>
</evidence>
<dbReference type="Pfam" id="PF15991">
    <property type="entry name" value="G_path_suppress"/>
    <property type="match status" value="1"/>
</dbReference>
<dbReference type="EMBL" id="CAJNOG010000368">
    <property type="protein sequence ID" value="CAF1202368.1"/>
    <property type="molecule type" value="Genomic_DNA"/>
</dbReference>
<evidence type="ECO:0008006" key="13">
    <source>
        <dbReference type="Google" id="ProtNLM"/>
    </source>
</evidence>
<dbReference type="Proteomes" id="UP000663832">
    <property type="component" value="Unassembled WGS sequence"/>
</dbReference>
<organism evidence="3 12">
    <name type="scientific">Adineta steineri</name>
    <dbReference type="NCBI Taxonomy" id="433720"/>
    <lineage>
        <taxon>Eukaryota</taxon>
        <taxon>Metazoa</taxon>
        <taxon>Spiralia</taxon>
        <taxon>Gnathifera</taxon>
        <taxon>Rotifera</taxon>
        <taxon>Eurotatoria</taxon>
        <taxon>Bdelloidea</taxon>
        <taxon>Adinetida</taxon>
        <taxon>Adinetidae</taxon>
        <taxon>Adineta</taxon>
    </lineage>
</organism>
<dbReference type="Proteomes" id="UP000663844">
    <property type="component" value="Unassembled WGS sequence"/>
</dbReference>
<keyword evidence="11" id="KW-1185">Reference proteome</keyword>
<comment type="caution">
    <text evidence="3">The sequence shown here is derived from an EMBL/GenBank/DDBJ whole genome shotgun (WGS) entry which is preliminary data.</text>
</comment>
<feature type="compositionally biased region" description="Low complexity" evidence="1">
    <location>
        <begin position="170"/>
        <end position="209"/>
    </location>
</feature>
<gene>
    <name evidence="2" type="ORF">BJG266_LOCUS16188</name>
    <name evidence="3" type="ORF">IZO911_LOCUS28207</name>
    <name evidence="4" type="ORF">JYZ213_LOCUS26983</name>
    <name evidence="8" type="ORF">KXQ929_LOCUS6086</name>
    <name evidence="9" type="ORF">OKA104_LOCUS15135</name>
    <name evidence="10" type="ORF">OXD698_LOCUS28195</name>
    <name evidence="6" type="ORF">QVE165_LOCUS27401</name>
    <name evidence="7" type="ORF">QVE165_LOCUS31316</name>
    <name evidence="5" type="ORF">VCS650_LOCUS26884</name>
</gene>
<dbReference type="PANTHER" id="PTHR22654:SF2">
    <property type="entry name" value="G PROTEIN PATHWAY SUPPRESSOR 2"/>
    <property type="match status" value="1"/>
</dbReference>
<feature type="compositionally biased region" description="Basic and acidic residues" evidence="1">
    <location>
        <begin position="24"/>
        <end position="50"/>
    </location>
</feature>
<dbReference type="EMBL" id="CAJOAZ010003007">
    <property type="protein sequence ID" value="CAF3977634.1"/>
    <property type="molecule type" value="Genomic_DNA"/>
</dbReference>
<dbReference type="GO" id="GO:0006357">
    <property type="term" value="P:regulation of transcription by RNA polymerase II"/>
    <property type="evidence" value="ECO:0007669"/>
    <property type="project" value="TreeGrafter"/>
</dbReference>
<evidence type="ECO:0000313" key="3">
    <source>
        <dbReference type="EMBL" id="CAF1193961.1"/>
    </source>
</evidence>
<sequence length="316" mass="35292">MPAVVIERASLPTEMRDALKRHILRERQRKKEEADANEADKQRRREEKAKALSSSKVQLEDNAKDILQLERTIADLQQQKSEQYNLLKRALTEEDRRKHSQQTLTKEPSWTSLYSPNLQMAQYAHHPQHYLSTQPSHRLLAYKPPPQPPQAQSFIPTTSATNASSKRPRSPSSSHIYSSPSGKSSRSSHVSQMHSKPPSPNSIYPPSSSQVSRNATQGSAVGYPSPQSQSAFSAYLNYMTPSAAAAAAASASYANQMPRVRGPAQMSNYINQLSFLPQAMVDPKQQQQANVYSHHQMLMSSKNGSIMNGYPLQPQQ</sequence>
<dbReference type="InterPro" id="IPR026094">
    <property type="entry name" value="GPS2"/>
</dbReference>
<dbReference type="EMBL" id="CAJOBB010000231">
    <property type="protein sequence ID" value="CAF3619734.1"/>
    <property type="molecule type" value="Genomic_DNA"/>
</dbReference>
<reference evidence="3" key="1">
    <citation type="submission" date="2021-02" db="EMBL/GenBank/DDBJ databases">
        <authorList>
            <person name="Nowell W R."/>
        </authorList>
    </citation>
    <scope>NUCLEOTIDE SEQUENCE</scope>
</reference>
<dbReference type="Proteomes" id="UP000663891">
    <property type="component" value="Unassembled WGS sequence"/>
</dbReference>
<dbReference type="Proteomes" id="UP000663868">
    <property type="component" value="Unassembled WGS sequence"/>
</dbReference>
<dbReference type="AlphaFoldDB" id="A0A814VY37"/>
<dbReference type="EMBL" id="CAJNOE010000397">
    <property type="protein sequence ID" value="CAF1193961.1"/>
    <property type="molecule type" value="Genomic_DNA"/>
</dbReference>
<protein>
    <recommendedName>
        <fullName evidence="13">G protein pathway suppressor 2</fullName>
    </recommendedName>
</protein>
<dbReference type="EMBL" id="CAJNON010000369">
    <property type="protein sequence ID" value="CAF1224119.1"/>
    <property type="molecule type" value="Genomic_DNA"/>
</dbReference>
<dbReference type="Proteomes" id="UP000663860">
    <property type="component" value="Unassembled WGS sequence"/>
</dbReference>
<evidence type="ECO:0000313" key="8">
    <source>
        <dbReference type="EMBL" id="CAF3619734.1"/>
    </source>
</evidence>
<evidence type="ECO:0000313" key="9">
    <source>
        <dbReference type="EMBL" id="CAF3741619.1"/>
    </source>
</evidence>
<feature type="region of interest" description="Disordered" evidence="1">
    <location>
        <begin position="138"/>
        <end position="224"/>
    </location>
</feature>
<dbReference type="PANTHER" id="PTHR22654">
    <property type="entry name" value="G PROTEIN PATHWAY SUPPRESSOR 2"/>
    <property type="match status" value="1"/>
</dbReference>
<dbReference type="Proteomes" id="UP000663877">
    <property type="component" value="Unassembled WGS sequence"/>
</dbReference>
<evidence type="ECO:0000313" key="11">
    <source>
        <dbReference type="Proteomes" id="UP000663832"/>
    </source>
</evidence>
<dbReference type="GO" id="GO:0005667">
    <property type="term" value="C:transcription regulator complex"/>
    <property type="evidence" value="ECO:0007669"/>
    <property type="project" value="TreeGrafter"/>
</dbReference>
<feature type="compositionally biased region" description="Polar residues" evidence="1">
    <location>
        <begin position="151"/>
        <end position="163"/>
    </location>
</feature>
<name>A0A814VY37_9BILA</name>
<dbReference type="Proteomes" id="UP000663881">
    <property type="component" value="Unassembled WGS sequence"/>
</dbReference>
<proteinExistence type="predicted"/>
<evidence type="ECO:0000313" key="6">
    <source>
        <dbReference type="EMBL" id="CAF1230393.1"/>
    </source>
</evidence>
<accession>A0A814VY37</accession>
<dbReference type="EMBL" id="CAJOAY010000824">
    <property type="protein sequence ID" value="CAF3741619.1"/>
    <property type="molecule type" value="Genomic_DNA"/>
</dbReference>
<dbReference type="OrthoDB" id="10038194at2759"/>
<feature type="compositionally biased region" description="Polar residues" evidence="1">
    <location>
        <begin position="210"/>
        <end position="224"/>
    </location>
</feature>
<evidence type="ECO:0000313" key="2">
    <source>
        <dbReference type="EMBL" id="CAF1005819.1"/>
    </source>
</evidence>
<evidence type="ECO:0000313" key="10">
    <source>
        <dbReference type="EMBL" id="CAF3977634.1"/>
    </source>
</evidence>
<dbReference type="EMBL" id="CAJNOM010000267">
    <property type="protein sequence ID" value="CAF1302330.1"/>
    <property type="molecule type" value="Genomic_DNA"/>
</dbReference>